<protein>
    <submittedName>
        <fullName evidence="1">Uncharacterized protein</fullName>
    </submittedName>
</protein>
<sequence length="416" mass="45763">MSQRPLNRDFDPKRVRFAPGSSSRPQQTPKANVSFYGNDIPVSALNDEYSEYSDDNDALEADITSSRRRTRRVNMDGYNSDASDQDEVGNQSDLSDEADELGENPTREDLNNEIESNDEDMFVDSSGAVPEGESSLAGKKKRKRFLDIADIEGQEMSSTSRVEGGLGSYGDRKSKRAEGGDSEDDEGEGKVRIEAFNMKDDLEEGQFDANGNFVWNKKDPQTYQDSWLDGISKTAIERARESKAKQDKEPPQNNYSNSGSSTAVPWDTVSNDDISLAIINLLQPRETVLNALARIGGPKKKVKNKWSKKAKAKAKAATDEDGGDVGQERERRGAIEQLTELADRAMARGLVNIYDETYEQLVRQMRMANRIGDGWEVGTFLPTLAMPLTSATAYAPSGAGDGEDAGGLLDDLDDLI</sequence>
<accession>A0ACC1IK57</accession>
<proteinExistence type="predicted"/>
<evidence type="ECO:0000313" key="2">
    <source>
        <dbReference type="Proteomes" id="UP001150581"/>
    </source>
</evidence>
<evidence type="ECO:0000313" key="1">
    <source>
        <dbReference type="EMBL" id="KAJ1892353.1"/>
    </source>
</evidence>
<gene>
    <name evidence="1" type="ORF">LPJ66_006392</name>
</gene>
<dbReference type="Proteomes" id="UP001150581">
    <property type="component" value="Unassembled WGS sequence"/>
</dbReference>
<dbReference type="EMBL" id="JANBPG010001008">
    <property type="protein sequence ID" value="KAJ1892353.1"/>
    <property type="molecule type" value="Genomic_DNA"/>
</dbReference>
<comment type="caution">
    <text evidence="1">The sequence shown here is derived from an EMBL/GenBank/DDBJ whole genome shotgun (WGS) entry which is preliminary data.</text>
</comment>
<reference evidence="1" key="1">
    <citation type="submission" date="2022-07" db="EMBL/GenBank/DDBJ databases">
        <title>Phylogenomic reconstructions and comparative analyses of Kickxellomycotina fungi.</title>
        <authorList>
            <person name="Reynolds N.K."/>
            <person name="Stajich J.E."/>
            <person name="Barry K."/>
            <person name="Grigoriev I.V."/>
            <person name="Crous P."/>
            <person name="Smith M.E."/>
        </authorList>
    </citation>
    <scope>NUCLEOTIDE SEQUENCE</scope>
    <source>
        <strain evidence="1">Benny 63K</strain>
    </source>
</reference>
<keyword evidence="2" id="KW-1185">Reference proteome</keyword>
<organism evidence="1 2">
    <name type="scientific">Kickxella alabastrina</name>
    <dbReference type="NCBI Taxonomy" id="61397"/>
    <lineage>
        <taxon>Eukaryota</taxon>
        <taxon>Fungi</taxon>
        <taxon>Fungi incertae sedis</taxon>
        <taxon>Zoopagomycota</taxon>
        <taxon>Kickxellomycotina</taxon>
        <taxon>Kickxellomycetes</taxon>
        <taxon>Kickxellales</taxon>
        <taxon>Kickxellaceae</taxon>
        <taxon>Kickxella</taxon>
    </lineage>
</organism>
<name>A0ACC1IK57_9FUNG</name>